<dbReference type="RefSeq" id="WP_117628898.1">
    <property type="nucleotide sequence ID" value="NZ_SDPW01000001.1"/>
</dbReference>
<evidence type="ECO:0000313" key="2">
    <source>
        <dbReference type="Proteomes" id="UP000293345"/>
    </source>
</evidence>
<name>A0A4Q2K428_9ACTN</name>
<keyword evidence="2" id="KW-1185">Reference proteome</keyword>
<proteinExistence type="predicted"/>
<evidence type="ECO:0000313" key="1">
    <source>
        <dbReference type="EMBL" id="RXZ54871.1"/>
    </source>
</evidence>
<dbReference type="Proteomes" id="UP000293345">
    <property type="component" value="Unassembled WGS sequence"/>
</dbReference>
<organism evidence="1 2">
    <name type="scientific">Senegalimassilia faecalis</name>
    <dbReference type="NCBI Taxonomy" id="2509433"/>
    <lineage>
        <taxon>Bacteria</taxon>
        <taxon>Bacillati</taxon>
        <taxon>Actinomycetota</taxon>
        <taxon>Coriobacteriia</taxon>
        <taxon>Coriobacteriales</taxon>
        <taxon>Coriobacteriaceae</taxon>
        <taxon>Senegalimassilia</taxon>
    </lineage>
</organism>
<sequence>MATEAQRRATSAYRKKSVKQLTIRFYPNDEDEIMYTWLKNQGNTTEYIKSLIRQDMNNERELP</sequence>
<accession>A0A4Q2K428</accession>
<dbReference type="EMBL" id="SDPW01000001">
    <property type="protein sequence ID" value="RXZ54871.1"/>
    <property type="molecule type" value="Genomic_DNA"/>
</dbReference>
<protein>
    <submittedName>
        <fullName evidence="1">Uncharacterized protein</fullName>
    </submittedName>
</protein>
<dbReference type="AlphaFoldDB" id="A0A4Q2K428"/>
<gene>
    <name evidence="1" type="ORF">ET524_10550</name>
</gene>
<reference evidence="1 2" key="1">
    <citation type="submission" date="2019-01" db="EMBL/GenBank/DDBJ databases">
        <title>Senegalimassilia sp. nov. KGMB04484 isolated human feces.</title>
        <authorList>
            <person name="Han K.-I."/>
            <person name="Kim J.-S."/>
            <person name="Lee K.C."/>
            <person name="Suh M.K."/>
            <person name="Eom M.K."/>
            <person name="Lee J.H."/>
            <person name="Park S.-H."/>
            <person name="Kang S.W."/>
            <person name="Park J.-E."/>
            <person name="Oh B.S."/>
            <person name="Yu S.Y."/>
            <person name="Choi S.-H."/>
            <person name="Lee D.H."/>
            <person name="Yoon H."/>
            <person name="Kim B.-Y."/>
            <person name="Lee J.H."/>
            <person name="Lee J.-S."/>
        </authorList>
    </citation>
    <scope>NUCLEOTIDE SEQUENCE [LARGE SCALE GENOMIC DNA]</scope>
    <source>
        <strain evidence="1 2">KGMB04484</strain>
    </source>
</reference>
<comment type="caution">
    <text evidence="1">The sequence shown here is derived from an EMBL/GenBank/DDBJ whole genome shotgun (WGS) entry which is preliminary data.</text>
</comment>
<dbReference type="OrthoDB" id="3183843at2"/>